<dbReference type="InterPro" id="IPR050188">
    <property type="entry name" value="RluA_PseudoU_synthase"/>
</dbReference>
<proteinExistence type="predicted"/>
<dbReference type="STRING" id="520822.A0A195AUI4"/>
<sequence>MHHTAPWYLPWGLKLVPLPIPPGHPASGIPNPAGLHLLTPLPGIYAPEPRKYPMDIPRSVDLKPLREAAVAVPAPKITEKRKAEDADASKDLKKAKLETKALKAKRPGFTDERYNETSYYVEHGLRKVYPYYFTFTTFTKGRWVGEKILEVFAREFRAHPAEEYERCIRAGTLTVNYQKVDIDYRLRHNDLLANVVHRRMIFFCAYKKMFIFPCEYKYWGGVERSNITEPTVDCYDSRTIVEMDGKIRNIRRRRKGSGVSFLTACLPLGEFMSVKRKARDDFGNLASRARNIIIQCDERRKQGILFEFYSRQSNKDSEKNVWLDGSDSNYINQNFSSLNWNKLIDDLRKMSGIAHPWAQSMEIYARSANDKAGHLRAFCLRVADTRVKRRRRCPTSNLRSDTIVHPVHANKSTCRRTSSRALDPRHASLSLLCITHDLCRTTYSRI</sequence>
<protein>
    <submittedName>
        <fullName evidence="1">RNA pseudouridylate synthase domain-containing protein 2</fullName>
    </submittedName>
</protein>
<gene>
    <name evidence="1" type="ORF">ALC53_13906</name>
</gene>
<reference evidence="1 2" key="1">
    <citation type="submission" date="2015-09" db="EMBL/GenBank/DDBJ databases">
        <title>Atta colombica WGS genome.</title>
        <authorList>
            <person name="Nygaard S."/>
            <person name="Hu H."/>
            <person name="Boomsma J."/>
            <person name="Zhang G."/>
        </authorList>
    </citation>
    <scope>NUCLEOTIDE SEQUENCE [LARGE SCALE GENOMIC DNA]</scope>
    <source>
        <strain evidence="1">Treedump-2</strain>
        <tissue evidence="1">Whole body</tissue>
    </source>
</reference>
<dbReference type="AlphaFoldDB" id="A0A195AUI4"/>
<dbReference type="Proteomes" id="UP000078540">
    <property type="component" value="Unassembled WGS sequence"/>
</dbReference>
<dbReference type="PANTHER" id="PTHR21600:SF40">
    <property type="entry name" value="PSEUDOURIDYLATE SYNTHASE RPUSD2"/>
    <property type="match status" value="1"/>
</dbReference>
<dbReference type="GO" id="GO:0009982">
    <property type="term" value="F:pseudouridine synthase activity"/>
    <property type="evidence" value="ECO:0007669"/>
    <property type="project" value="TreeGrafter"/>
</dbReference>
<dbReference type="EMBL" id="KQ976738">
    <property type="protein sequence ID" value="KYM75841.1"/>
    <property type="molecule type" value="Genomic_DNA"/>
</dbReference>
<evidence type="ECO:0000313" key="1">
    <source>
        <dbReference type="EMBL" id="KYM75841.1"/>
    </source>
</evidence>
<dbReference type="GO" id="GO:0000455">
    <property type="term" value="P:enzyme-directed rRNA pseudouridine synthesis"/>
    <property type="evidence" value="ECO:0007669"/>
    <property type="project" value="TreeGrafter"/>
</dbReference>
<name>A0A195AUI4_9HYME</name>
<organism evidence="1 2">
    <name type="scientific">Atta colombica</name>
    <dbReference type="NCBI Taxonomy" id="520822"/>
    <lineage>
        <taxon>Eukaryota</taxon>
        <taxon>Metazoa</taxon>
        <taxon>Ecdysozoa</taxon>
        <taxon>Arthropoda</taxon>
        <taxon>Hexapoda</taxon>
        <taxon>Insecta</taxon>
        <taxon>Pterygota</taxon>
        <taxon>Neoptera</taxon>
        <taxon>Endopterygota</taxon>
        <taxon>Hymenoptera</taxon>
        <taxon>Apocrita</taxon>
        <taxon>Aculeata</taxon>
        <taxon>Formicoidea</taxon>
        <taxon>Formicidae</taxon>
        <taxon>Myrmicinae</taxon>
        <taxon>Atta</taxon>
    </lineage>
</organism>
<keyword evidence="2" id="KW-1185">Reference proteome</keyword>
<accession>A0A195AUI4</accession>
<dbReference type="PANTHER" id="PTHR21600">
    <property type="entry name" value="MITOCHONDRIAL RNA PSEUDOURIDINE SYNTHASE"/>
    <property type="match status" value="1"/>
</dbReference>
<evidence type="ECO:0000313" key="2">
    <source>
        <dbReference type="Proteomes" id="UP000078540"/>
    </source>
</evidence>